<organism evidence="1 2">
    <name type="scientific">Acidianus manzaensis</name>
    <dbReference type="NCBI Taxonomy" id="282676"/>
    <lineage>
        <taxon>Archaea</taxon>
        <taxon>Thermoproteota</taxon>
        <taxon>Thermoprotei</taxon>
        <taxon>Sulfolobales</taxon>
        <taxon>Sulfolobaceae</taxon>
        <taxon>Acidianus</taxon>
    </lineage>
</organism>
<gene>
    <name evidence="1" type="ORF">B6F84_09140</name>
</gene>
<evidence type="ECO:0000313" key="1">
    <source>
        <dbReference type="EMBL" id="ARM76168.1"/>
    </source>
</evidence>
<dbReference type="OrthoDB" id="42691at2157"/>
<proteinExistence type="predicted"/>
<dbReference type="KEGG" id="aman:B6F84_09140"/>
<dbReference type="AlphaFoldDB" id="A0A1W6K0V9"/>
<dbReference type="EMBL" id="CP020477">
    <property type="protein sequence ID" value="ARM76168.1"/>
    <property type="molecule type" value="Genomic_DNA"/>
</dbReference>
<dbReference type="Proteomes" id="UP000193404">
    <property type="component" value="Chromosome"/>
</dbReference>
<reference evidence="1 2" key="1">
    <citation type="submission" date="2017-03" db="EMBL/GenBank/DDBJ databases">
        <title>Sulfur activation and transportation mechanism of thermophilic Archaea Acidianus manzaensis YN-25.</title>
        <authorList>
            <person name="Ma Y."/>
            <person name="Yang Y."/>
            <person name="Xia J."/>
        </authorList>
    </citation>
    <scope>NUCLEOTIDE SEQUENCE [LARGE SCALE GENOMIC DNA]</scope>
    <source>
        <strain evidence="1 2">YN-25</strain>
    </source>
</reference>
<name>A0A1W6K0V9_9CREN</name>
<protein>
    <submittedName>
        <fullName evidence="1">Uncharacterized protein</fullName>
    </submittedName>
</protein>
<accession>A0A1W6K0V9</accession>
<keyword evidence="2" id="KW-1185">Reference proteome</keyword>
<evidence type="ECO:0000313" key="2">
    <source>
        <dbReference type="Proteomes" id="UP000193404"/>
    </source>
</evidence>
<dbReference type="GeneID" id="41591085"/>
<dbReference type="RefSeq" id="WP_148691951.1">
    <property type="nucleotide sequence ID" value="NZ_CP020477.1"/>
</dbReference>
<sequence>MKCKSEKCEKVFKYLKKKEGTLEIIDNAPKSYPGFKNYIRKEIENEKILLKDVLFRDDIISAMESGYKNALMGYLRSAEESNRFIIERASLSIFVSATTDKYLELLKEKEWHKLVDEGYVIRAASEGIGRIKKAAGRKLKINESSVYLMGAPVCRKHLKFIKYSKSIDELEEELRVRITDRCKFCHRQAEYFTLAMPKASALIGLAGCITSKNIDNLMRIYSNISRIIHPYGFTELDKEKVFTIWSRDFLNILFEINNLFGFVNSSRSSSNNGKSSR</sequence>